<name>B3QYN2_CHLT3</name>
<keyword evidence="3" id="KW-1185">Reference proteome</keyword>
<dbReference type="HOGENOM" id="CLU_1419213_0_0_10"/>
<evidence type="ECO:0000313" key="3">
    <source>
        <dbReference type="Proteomes" id="UP000001208"/>
    </source>
</evidence>
<dbReference type="Proteomes" id="UP000001208">
    <property type="component" value="Chromosome"/>
</dbReference>
<sequence length="191" mass="21452">MLLKQERDITGLFLLSIFLDLIMLKLKSLFIIFVLFGLAACSSQHPNEVVLGNGILFHLDAGEAQASETDEMDFSGYQSIFEHHPELQVPLYKTIYGEDYQIFIGIAVSITPSKLFSILTADSSLQCVASEKISDTRFKLLAKPHHEHLAINLIQIASGNKFIFCAIGQDSLKIQNFYEKNALFERLSEAH</sequence>
<protein>
    <submittedName>
        <fullName evidence="2">Uncharacterized protein</fullName>
    </submittedName>
</protein>
<keyword evidence="1" id="KW-0812">Transmembrane</keyword>
<dbReference type="AlphaFoldDB" id="B3QYN2"/>
<dbReference type="KEGG" id="cts:Ctha_2656"/>
<reference evidence="2 3" key="1">
    <citation type="submission" date="2008-06" db="EMBL/GenBank/DDBJ databases">
        <title>Complete sequence of Chloroherpeton thalassium ATCC 35110.</title>
        <authorList>
            <consortium name="US DOE Joint Genome Institute"/>
            <person name="Lucas S."/>
            <person name="Copeland A."/>
            <person name="Lapidus A."/>
            <person name="Glavina del Rio T."/>
            <person name="Dalin E."/>
            <person name="Tice H."/>
            <person name="Bruce D."/>
            <person name="Goodwin L."/>
            <person name="Pitluck S."/>
            <person name="Schmutz J."/>
            <person name="Larimer F."/>
            <person name="Land M."/>
            <person name="Hauser L."/>
            <person name="Kyrpides N."/>
            <person name="Mikhailova N."/>
            <person name="Liu Z."/>
            <person name="Li T."/>
            <person name="Zhao F."/>
            <person name="Overmann J."/>
            <person name="Bryant D.A."/>
            <person name="Richardson P."/>
        </authorList>
    </citation>
    <scope>NUCLEOTIDE SEQUENCE [LARGE SCALE GENOMIC DNA]</scope>
    <source>
        <strain evidence="3">ATCC 35110 / GB-78</strain>
    </source>
</reference>
<proteinExistence type="predicted"/>
<feature type="transmembrane region" description="Helical" evidence="1">
    <location>
        <begin position="12"/>
        <end position="39"/>
    </location>
</feature>
<accession>B3QYN2</accession>
<evidence type="ECO:0000256" key="1">
    <source>
        <dbReference type="SAM" id="Phobius"/>
    </source>
</evidence>
<gene>
    <name evidence="2" type="ordered locus">Ctha_2656</name>
</gene>
<keyword evidence="1" id="KW-1133">Transmembrane helix</keyword>
<keyword evidence="1" id="KW-0472">Membrane</keyword>
<evidence type="ECO:0000313" key="2">
    <source>
        <dbReference type="EMBL" id="ACF15105.1"/>
    </source>
</evidence>
<dbReference type="STRING" id="517418.Ctha_2656"/>
<organism evidence="2 3">
    <name type="scientific">Chloroherpeton thalassium (strain ATCC 35110 / GB-78)</name>
    <dbReference type="NCBI Taxonomy" id="517418"/>
    <lineage>
        <taxon>Bacteria</taxon>
        <taxon>Pseudomonadati</taxon>
        <taxon>Chlorobiota</taxon>
        <taxon>Chlorobiia</taxon>
        <taxon>Chlorobiales</taxon>
        <taxon>Chloroherpetonaceae</taxon>
        <taxon>Chloroherpeton</taxon>
    </lineage>
</organism>
<dbReference type="RefSeq" id="WP_012501187.1">
    <property type="nucleotide sequence ID" value="NC_011026.1"/>
</dbReference>
<dbReference type="EMBL" id="CP001100">
    <property type="protein sequence ID" value="ACF15105.1"/>
    <property type="molecule type" value="Genomic_DNA"/>
</dbReference>